<dbReference type="PANTHER" id="PTHR10642">
    <property type="entry name" value="RIBONUCLEASE H1"/>
    <property type="match status" value="1"/>
</dbReference>
<dbReference type="PIRSF" id="PIRSF037839">
    <property type="entry name" value="Ribonuclease_H"/>
    <property type="match status" value="1"/>
</dbReference>
<dbReference type="RefSeq" id="WP_038151242.1">
    <property type="nucleotide sequence ID" value="NZ_JRNT01000005.1"/>
</dbReference>
<dbReference type="InterPro" id="IPR009027">
    <property type="entry name" value="Ribosomal_bL9/RNase_H1_N"/>
</dbReference>
<dbReference type="Gene3D" id="3.30.420.10">
    <property type="entry name" value="Ribonuclease H-like superfamily/Ribonuclease H"/>
    <property type="match status" value="1"/>
</dbReference>
<dbReference type="GO" id="GO:0005737">
    <property type="term" value="C:cytoplasm"/>
    <property type="evidence" value="ECO:0007669"/>
    <property type="project" value="UniProtKB-SubCell"/>
</dbReference>
<dbReference type="GO" id="GO:0043137">
    <property type="term" value="P:DNA replication, removal of RNA primer"/>
    <property type="evidence" value="ECO:0007669"/>
    <property type="project" value="TreeGrafter"/>
</dbReference>
<dbReference type="GO" id="GO:0046872">
    <property type="term" value="F:metal ion binding"/>
    <property type="evidence" value="ECO:0007669"/>
    <property type="project" value="UniProtKB-KW"/>
</dbReference>
<keyword evidence="7 10" id="KW-0255">Endonuclease</keyword>
<comment type="subcellular location">
    <subcellularLocation>
        <location evidence="10">Cytoplasm</location>
    </subcellularLocation>
</comment>
<dbReference type="Pfam" id="PF00075">
    <property type="entry name" value="RNase_H"/>
    <property type="match status" value="1"/>
</dbReference>
<accession>A0A096BZX6</accession>
<dbReference type="GO" id="GO:0004523">
    <property type="term" value="F:RNA-DNA hybrid ribonuclease activity"/>
    <property type="evidence" value="ECO:0007669"/>
    <property type="project" value="UniProtKB-UniRule"/>
</dbReference>
<comment type="cofactor">
    <cofactor evidence="2">
        <name>Mg(2+)</name>
        <dbReference type="ChEBI" id="CHEBI:18420"/>
    </cofactor>
</comment>
<reference evidence="12 13" key="1">
    <citation type="submission" date="2014-07" db="EMBL/GenBank/DDBJ databases">
        <authorList>
            <person name="McCorrison J."/>
            <person name="Sanka R."/>
            <person name="Torralba M."/>
            <person name="Gillis M."/>
            <person name="Haft D.H."/>
            <person name="Methe B."/>
            <person name="Sutton G."/>
            <person name="Nelson K.E."/>
        </authorList>
    </citation>
    <scope>NUCLEOTIDE SEQUENCE [LARGE SCALE GENOMIC DNA]</scope>
    <source>
        <strain evidence="12 13">DNF00314</strain>
    </source>
</reference>
<keyword evidence="8 10" id="KW-0378">Hydrolase</keyword>
<evidence type="ECO:0000313" key="12">
    <source>
        <dbReference type="EMBL" id="KGF48277.1"/>
    </source>
</evidence>
<gene>
    <name evidence="12" type="ORF">HMPREF0872_01420</name>
</gene>
<dbReference type="SUPFAM" id="SSF55658">
    <property type="entry name" value="L9 N-domain-like"/>
    <property type="match status" value="1"/>
</dbReference>
<evidence type="ECO:0000256" key="3">
    <source>
        <dbReference type="ARBA" id="ARBA00005300"/>
    </source>
</evidence>
<feature type="domain" description="RNase H type-1" evidence="11">
    <location>
        <begin position="102"/>
        <end position="239"/>
    </location>
</feature>
<dbReference type="Pfam" id="PF01693">
    <property type="entry name" value="Cauli_VI"/>
    <property type="match status" value="1"/>
</dbReference>
<keyword evidence="9 10" id="KW-0460">Magnesium</keyword>
<dbReference type="InterPro" id="IPR017290">
    <property type="entry name" value="RNase_H_bac"/>
</dbReference>
<comment type="catalytic activity">
    <reaction evidence="1 10">
        <text>Endonucleolytic cleavage to 5'-phosphomonoester.</text>
        <dbReference type="EC" id="3.1.26.4"/>
    </reaction>
</comment>
<dbReference type="SUPFAM" id="SSF53098">
    <property type="entry name" value="Ribonuclease H-like"/>
    <property type="match status" value="1"/>
</dbReference>
<evidence type="ECO:0000256" key="2">
    <source>
        <dbReference type="ARBA" id="ARBA00001946"/>
    </source>
</evidence>
<evidence type="ECO:0000256" key="10">
    <source>
        <dbReference type="PIRNR" id="PIRNR037839"/>
    </source>
</evidence>
<dbReference type="CDD" id="cd09277">
    <property type="entry name" value="RNase_HI_bacteria_like"/>
    <property type="match status" value="1"/>
</dbReference>
<dbReference type="PROSITE" id="PS50879">
    <property type="entry name" value="RNASE_H_1"/>
    <property type="match status" value="1"/>
</dbReference>
<dbReference type="eggNOG" id="COG3341">
    <property type="taxonomic scope" value="Bacteria"/>
</dbReference>
<dbReference type="InterPro" id="IPR037056">
    <property type="entry name" value="RNase_H1_N_sf"/>
</dbReference>
<comment type="similarity">
    <text evidence="3 10">Belongs to the RNase H family.</text>
</comment>
<evidence type="ECO:0000256" key="6">
    <source>
        <dbReference type="ARBA" id="ARBA00022723"/>
    </source>
</evidence>
<dbReference type="eggNOG" id="COG0328">
    <property type="taxonomic scope" value="Bacteria"/>
</dbReference>
<dbReference type="PANTHER" id="PTHR10642:SF26">
    <property type="entry name" value="RIBONUCLEASE H1"/>
    <property type="match status" value="1"/>
</dbReference>
<protein>
    <recommendedName>
        <fullName evidence="4 10">Ribonuclease H</fullName>
        <ecNumber evidence="4 10">3.1.26.4</ecNumber>
    </recommendedName>
</protein>
<evidence type="ECO:0000256" key="9">
    <source>
        <dbReference type="ARBA" id="ARBA00022842"/>
    </source>
</evidence>
<keyword evidence="6 10" id="KW-0479">Metal-binding</keyword>
<evidence type="ECO:0000256" key="4">
    <source>
        <dbReference type="ARBA" id="ARBA00012180"/>
    </source>
</evidence>
<dbReference type="AlphaFoldDB" id="A0A096BZX6"/>
<keyword evidence="10" id="KW-0963">Cytoplasm</keyword>
<dbReference type="FunFam" id="3.40.970.10:FF:000001">
    <property type="entry name" value="Ribonuclease H1"/>
    <property type="match status" value="1"/>
</dbReference>
<evidence type="ECO:0000313" key="13">
    <source>
        <dbReference type="Proteomes" id="UP000029628"/>
    </source>
</evidence>
<dbReference type="Gene3D" id="3.40.970.10">
    <property type="entry name" value="Ribonuclease H1, N-terminal domain"/>
    <property type="match status" value="1"/>
</dbReference>
<evidence type="ECO:0000259" key="11">
    <source>
        <dbReference type="PROSITE" id="PS50879"/>
    </source>
</evidence>
<dbReference type="InterPro" id="IPR012337">
    <property type="entry name" value="RNaseH-like_sf"/>
</dbReference>
<dbReference type="Proteomes" id="UP000029628">
    <property type="component" value="Unassembled WGS sequence"/>
</dbReference>
<evidence type="ECO:0000256" key="8">
    <source>
        <dbReference type="ARBA" id="ARBA00022801"/>
    </source>
</evidence>
<dbReference type="InterPro" id="IPR036397">
    <property type="entry name" value="RNaseH_sf"/>
</dbReference>
<dbReference type="InterPro" id="IPR011320">
    <property type="entry name" value="RNase_H1_N"/>
</dbReference>
<dbReference type="InterPro" id="IPR050092">
    <property type="entry name" value="RNase_H"/>
</dbReference>
<evidence type="ECO:0000256" key="5">
    <source>
        <dbReference type="ARBA" id="ARBA00022722"/>
    </source>
</evidence>
<name>A0A096BZX6_9FIRM</name>
<keyword evidence="13" id="KW-1185">Reference proteome</keyword>
<dbReference type="EMBL" id="JRNT01000005">
    <property type="protein sequence ID" value="KGF48277.1"/>
    <property type="molecule type" value="Genomic_DNA"/>
</dbReference>
<comment type="function">
    <text evidence="10">Endonuclease that specifically degrades the RNA of RNA-DNA hybrids.</text>
</comment>
<sequence>MARNKWYAVQRGRRVGIYRTWTECEAQVKGYRGAVYKSFATEEEARLFIKKNAGMSVADHLATNHEIHTNKNVVDITTSTMDSNENIVEDVKSCYESIHDIPPFHMVAYIDGSFDKIKGIVGAGGIIFYNGEEIPFSFGTKDPMYTTFWNVAGELLAAMHVMDLAVQKGAQTCSIYYDYMGIEMWATKRWKCNNDLTRQYSAFATSIMKQVRIHFCKVKAHTGDTYNEIADQLAKKGTLI</sequence>
<keyword evidence="5 10" id="KW-0540">Nuclease</keyword>
<proteinExistence type="inferred from homology"/>
<dbReference type="GO" id="GO:0003676">
    <property type="term" value="F:nucleic acid binding"/>
    <property type="evidence" value="ECO:0007669"/>
    <property type="project" value="UniProtKB-UniRule"/>
</dbReference>
<dbReference type="InterPro" id="IPR002156">
    <property type="entry name" value="RNaseH_domain"/>
</dbReference>
<evidence type="ECO:0000256" key="1">
    <source>
        <dbReference type="ARBA" id="ARBA00000077"/>
    </source>
</evidence>
<comment type="caution">
    <text evidence="12">The sequence shown here is derived from an EMBL/GenBank/DDBJ whole genome shotgun (WGS) entry which is preliminary data.</text>
</comment>
<organism evidence="12 13">
    <name type="scientific">Veillonella montpellierensis DNF00314</name>
    <dbReference type="NCBI Taxonomy" id="1401067"/>
    <lineage>
        <taxon>Bacteria</taxon>
        <taxon>Bacillati</taxon>
        <taxon>Bacillota</taxon>
        <taxon>Negativicutes</taxon>
        <taxon>Veillonellales</taxon>
        <taxon>Veillonellaceae</taxon>
        <taxon>Veillonella</taxon>
    </lineage>
</organism>
<dbReference type="EC" id="3.1.26.4" evidence="4 10"/>
<evidence type="ECO:0000256" key="7">
    <source>
        <dbReference type="ARBA" id="ARBA00022759"/>
    </source>
</evidence>